<protein>
    <submittedName>
        <fullName evidence="2">Uncharacterized protein</fullName>
    </submittedName>
</protein>
<dbReference type="HOGENOM" id="CLU_1327126_0_0_1"/>
<dbReference type="EMBL" id="KN837244">
    <property type="protein sequence ID" value="KIJ31322.1"/>
    <property type="molecule type" value="Genomic_DNA"/>
</dbReference>
<evidence type="ECO:0000256" key="1">
    <source>
        <dbReference type="SAM" id="MobiDB-lite"/>
    </source>
</evidence>
<name>A0A0C9UQG2_SPHS4</name>
<accession>A0A0C9UQG2</accession>
<organism evidence="2 3">
    <name type="scientific">Sphaerobolus stellatus (strain SS14)</name>
    <dbReference type="NCBI Taxonomy" id="990650"/>
    <lineage>
        <taxon>Eukaryota</taxon>
        <taxon>Fungi</taxon>
        <taxon>Dikarya</taxon>
        <taxon>Basidiomycota</taxon>
        <taxon>Agaricomycotina</taxon>
        <taxon>Agaricomycetes</taxon>
        <taxon>Phallomycetidae</taxon>
        <taxon>Geastrales</taxon>
        <taxon>Sphaerobolaceae</taxon>
        <taxon>Sphaerobolus</taxon>
    </lineage>
</organism>
<keyword evidence="3" id="KW-1185">Reference proteome</keyword>
<gene>
    <name evidence="2" type="ORF">M422DRAFT_266982</name>
</gene>
<evidence type="ECO:0000313" key="2">
    <source>
        <dbReference type="EMBL" id="KIJ31322.1"/>
    </source>
</evidence>
<dbReference type="Proteomes" id="UP000054279">
    <property type="component" value="Unassembled WGS sequence"/>
</dbReference>
<feature type="compositionally biased region" description="Polar residues" evidence="1">
    <location>
        <begin position="90"/>
        <end position="102"/>
    </location>
</feature>
<reference evidence="2 3" key="1">
    <citation type="submission" date="2014-06" db="EMBL/GenBank/DDBJ databases">
        <title>Evolutionary Origins and Diversification of the Mycorrhizal Mutualists.</title>
        <authorList>
            <consortium name="DOE Joint Genome Institute"/>
            <consortium name="Mycorrhizal Genomics Consortium"/>
            <person name="Kohler A."/>
            <person name="Kuo A."/>
            <person name="Nagy L.G."/>
            <person name="Floudas D."/>
            <person name="Copeland A."/>
            <person name="Barry K.W."/>
            <person name="Cichocki N."/>
            <person name="Veneault-Fourrey C."/>
            <person name="LaButti K."/>
            <person name="Lindquist E.A."/>
            <person name="Lipzen A."/>
            <person name="Lundell T."/>
            <person name="Morin E."/>
            <person name="Murat C."/>
            <person name="Riley R."/>
            <person name="Ohm R."/>
            <person name="Sun H."/>
            <person name="Tunlid A."/>
            <person name="Henrissat B."/>
            <person name="Grigoriev I.V."/>
            <person name="Hibbett D.S."/>
            <person name="Martin F."/>
        </authorList>
    </citation>
    <scope>NUCLEOTIDE SEQUENCE [LARGE SCALE GENOMIC DNA]</scope>
    <source>
        <strain evidence="2 3">SS14</strain>
    </source>
</reference>
<proteinExistence type="predicted"/>
<feature type="region of interest" description="Disordered" evidence="1">
    <location>
        <begin position="80"/>
        <end position="111"/>
    </location>
</feature>
<feature type="compositionally biased region" description="Low complexity" evidence="1">
    <location>
        <begin position="51"/>
        <end position="67"/>
    </location>
</feature>
<sequence length="207" mass="22201">MHSSLAWKAAAKDQCAGGDFPEWSPGIPLTVAEVIHTHSDGKSSILPSNIPSTPSVSPTTTGLTSGSSLHYRPHTHYDCPTPARPIAQASDASSKPISTRNHSLGPPKHPKNFTITGKELIKWHPPILMLSPIPSIVTTHTPTLDLTPCFTATQLINITNTLSTLLLIPSKDSVTEEVFQEDGIHGAPIKEGDPECSLKRGDNVWVL</sequence>
<dbReference type="AlphaFoldDB" id="A0A0C9UQG2"/>
<evidence type="ECO:0000313" key="3">
    <source>
        <dbReference type="Proteomes" id="UP000054279"/>
    </source>
</evidence>
<feature type="region of interest" description="Disordered" evidence="1">
    <location>
        <begin position="41"/>
        <end position="67"/>
    </location>
</feature>